<protein>
    <submittedName>
        <fullName evidence="9">Putative MFS family arabinose efflux permease</fullName>
    </submittedName>
</protein>
<accession>A0A7W6RAH4</accession>
<dbReference type="Gene3D" id="6.10.340.10">
    <property type="match status" value="1"/>
</dbReference>
<dbReference type="SUPFAM" id="SSF103473">
    <property type="entry name" value="MFS general substrate transporter"/>
    <property type="match status" value="1"/>
</dbReference>
<sequence length="753" mass="79563">MTQRPPGPASAPAPVRALSAIPEAGGGAATLAPGGAGTEAGASAGPGKAKAARTTLASRMLLVRLVPLTLVLLLGALATFSYIAVNAFEREILPEVDAKAQAVGQAVSETIGKAIGHGIPLGRLVGMGPFLTDVQRNNVGLAYLLVTDTNNQVRYATDDTPEGVLSTFDTISGGNDVTVAEGFARLQVDYRDTAIPIRAGPREAPHGYLHVGVDADYVTTQLMAIIYDILTVALVSLLVSFEFLLILVVVFVTSPMRQVEALMRRGQGGDFSVVLASTGGHGDEVKQLGRAYNAIVRRLGDAYHELLQDADEVRAAQFDSGAIRRIEDILGGLRRRFTIPTREFRRAAAPSSLLRVRVPLFLFIFAEEMTRPFLPLYVRELHTTTLWLDEALVLALPISVFMLAIAIITPFAGAWTDRLGTRRVFLIGAIPSVAGYLGAALAQGVPDLLVWRALSGFGYAVIYIACQGYVAIHADPGRRVSGMATFMGAVFAAAICGPSIGGILADRVGYAPTLVVSAGLVLVAAVLIHGLLSGTADHQDTERPPLRLRDMALVLRNGRLLALLLLSAIPAKILLTGFLFYLAPLFLTDLGESQSSVGRIIMVYGLMNVLVTPLAARVADRVGNLALLVGGGAVLSGVGTLAIILDQSAWMVALAVFTMGIAHALAISPQLVLVQEVCARECRELGQTTVLSVFRLIERLGNVAGPFLVGTLVTLYGYGDAMAVTGLGVMVAGAIYLGLRVMTDDSRHRTVAP</sequence>
<evidence type="ECO:0000313" key="9">
    <source>
        <dbReference type="EMBL" id="MBB4264747.1"/>
    </source>
</evidence>
<evidence type="ECO:0000256" key="3">
    <source>
        <dbReference type="ARBA" id="ARBA00022692"/>
    </source>
</evidence>
<feature type="transmembrane region" description="Helical" evidence="6">
    <location>
        <begin position="484"/>
        <end position="504"/>
    </location>
</feature>
<dbReference type="EMBL" id="JACIGK010000002">
    <property type="protein sequence ID" value="MBB4264747.1"/>
    <property type="molecule type" value="Genomic_DNA"/>
</dbReference>
<feature type="domain" description="Major facilitator superfamily (MFS) profile" evidence="7">
    <location>
        <begin position="352"/>
        <end position="746"/>
    </location>
</feature>
<evidence type="ECO:0000256" key="1">
    <source>
        <dbReference type="ARBA" id="ARBA00004651"/>
    </source>
</evidence>
<dbReference type="Proteomes" id="UP000554286">
    <property type="component" value="Unassembled WGS sequence"/>
</dbReference>
<dbReference type="InterPro" id="IPR036259">
    <property type="entry name" value="MFS_trans_sf"/>
</dbReference>
<dbReference type="SMART" id="SM00304">
    <property type="entry name" value="HAMP"/>
    <property type="match status" value="1"/>
</dbReference>
<dbReference type="InterPro" id="IPR020846">
    <property type="entry name" value="MFS_dom"/>
</dbReference>
<dbReference type="GO" id="GO:0022857">
    <property type="term" value="F:transmembrane transporter activity"/>
    <property type="evidence" value="ECO:0007669"/>
    <property type="project" value="InterPro"/>
</dbReference>
<feature type="transmembrane region" description="Helical" evidence="6">
    <location>
        <begin position="721"/>
        <end position="739"/>
    </location>
</feature>
<organism evidence="9 10">
    <name type="scientific">Roseospira visakhapatnamensis</name>
    <dbReference type="NCBI Taxonomy" id="390880"/>
    <lineage>
        <taxon>Bacteria</taxon>
        <taxon>Pseudomonadati</taxon>
        <taxon>Pseudomonadota</taxon>
        <taxon>Alphaproteobacteria</taxon>
        <taxon>Rhodospirillales</taxon>
        <taxon>Rhodospirillaceae</taxon>
        <taxon>Roseospira</taxon>
    </lineage>
</organism>
<feature type="transmembrane region" description="Helical" evidence="6">
    <location>
        <begin position="225"/>
        <end position="254"/>
    </location>
</feature>
<dbReference type="InterPro" id="IPR011701">
    <property type="entry name" value="MFS"/>
</dbReference>
<evidence type="ECO:0000313" key="10">
    <source>
        <dbReference type="Proteomes" id="UP000554286"/>
    </source>
</evidence>
<comment type="subcellular location">
    <subcellularLocation>
        <location evidence="1">Cell membrane</location>
        <topology evidence="1">Multi-pass membrane protein</topology>
    </subcellularLocation>
</comment>
<dbReference type="CDD" id="cd06225">
    <property type="entry name" value="HAMP"/>
    <property type="match status" value="1"/>
</dbReference>
<evidence type="ECO:0000256" key="5">
    <source>
        <dbReference type="ARBA" id="ARBA00023136"/>
    </source>
</evidence>
<name>A0A7W6RAH4_9PROT</name>
<dbReference type="CDD" id="cd17325">
    <property type="entry name" value="MFS_MdtG_SLC18_like"/>
    <property type="match status" value="1"/>
</dbReference>
<evidence type="ECO:0000256" key="4">
    <source>
        <dbReference type="ARBA" id="ARBA00022989"/>
    </source>
</evidence>
<dbReference type="Pfam" id="PF07690">
    <property type="entry name" value="MFS_1"/>
    <property type="match status" value="1"/>
</dbReference>
<feature type="transmembrane region" description="Helical" evidence="6">
    <location>
        <begin position="560"/>
        <end position="581"/>
    </location>
</feature>
<feature type="transmembrane region" description="Helical" evidence="6">
    <location>
        <begin position="449"/>
        <end position="472"/>
    </location>
</feature>
<evidence type="ECO:0000256" key="2">
    <source>
        <dbReference type="ARBA" id="ARBA00022475"/>
    </source>
</evidence>
<proteinExistence type="predicted"/>
<evidence type="ECO:0000259" key="8">
    <source>
        <dbReference type="PROSITE" id="PS50885"/>
    </source>
</evidence>
<keyword evidence="4 6" id="KW-1133">Transmembrane helix</keyword>
<dbReference type="Gene3D" id="1.20.1250.20">
    <property type="entry name" value="MFS general substrate transporter like domains"/>
    <property type="match status" value="1"/>
</dbReference>
<evidence type="ECO:0000259" key="7">
    <source>
        <dbReference type="PROSITE" id="PS50850"/>
    </source>
</evidence>
<feature type="transmembrane region" description="Helical" evidence="6">
    <location>
        <begin position="696"/>
        <end position="715"/>
    </location>
</feature>
<comment type="caution">
    <text evidence="9">The sequence shown here is derived from an EMBL/GenBank/DDBJ whole genome shotgun (WGS) entry which is preliminary data.</text>
</comment>
<keyword evidence="2" id="KW-1003">Cell membrane</keyword>
<dbReference type="InterPro" id="IPR050189">
    <property type="entry name" value="MFS_Efflux_Transporters"/>
</dbReference>
<dbReference type="AlphaFoldDB" id="A0A7W6RAH4"/>
<evidence type="ECO:0000256" key="6">
    <source>
        <dbReference type="SAM" id="Phobius"/>
    </source>
</evidence>
<dbReference type="RefSeq" id="WP_184042385.1">
    <property type="nucleotide sequence ID" value="NZ_JACIGK010000002.1"/>
</dbReference>
<dbReference type="PANTHER" id="PTHR43124:SF3">
    <property type="entry name" value="CHLORAMPHENICOL EFFLUX PUMP RV0191"/>
    <property type="match status" value="1"/>
</dbReference>
<dbReference type="PANTHER" id="PTHR43124">
    <property type="entry name" value="PURINE EFFLUX PUMP PBUE"/>
    <property type="match status" value="1"/>
</dbReference>
<dbReference type="InterPro" id="IPR003660">
    <property type="entry name" value="HAMP_dom"/>
</dbReference>
<feature type="transmembrane region" description="Helical" evidence="6">
    <location>
        <begin position="510"/>
        <end position="532"/>
    </location>
</feature>
<dbReference type="PROSITE" id="PS50850">
    <property type="entry name" value="MFS"/>
    <property type="match status" value="1"/>
</dbReference>
<dbReference type="GO" id="GO:0007165">
    <property type="term" value="P:signal transduction"/>
    <property type="evidence" value="ECO:0007669"/>
    <property type="project" value="InterPro"/>
</dbReference>
<feature type="transmembrane region" description="Helical" evidence="6">
    <location>
        <begin position="601"/>
        <end position="618"/>
    </location>
</feature>
<dbReference type="PROSITE" id="PS50885">
    <property type="entry name" value="HAMP"/>
    <property type="match status" value="1"/>
</dbReference>
<feature type="domain" description="HAMP" evidence="8">
    <location>
        <begin position="250"/>
        <end position="304"/>
    </location>
</feature>
<feature type="transmembrane region" description="Helical" evidence="6">
    <location>
        <begin position="391"/>
        <end position="412"/>
    </location>
</feature>
<keyword evidence="3 6" id="KW-0812">Transmembrane</keyword>
<feature type="transmembrane region" description="Helical" evidence="6">
    <location>
        <begin position="424"/>
        <end position="443"/>
    </location>
</feature>
<dbReference type="GO" id="GO:0005886">
    <property type="term" value="C:plasma membrane"/>
    <property type="evidence" value="ECO:0007669"/>
    <property type="project" value="UniProtKB-SubCell"/>
</dbReference>
<keyword evidence="10" id="KW-1185">Reference proteome</keyword>
<keyword evidence="5 6" id="KW-0472">Membrane</keyword>
<feature type="transmembrane region" description="Helical" evidence="6">
    <location>
        <begin position="61"/>
        <end position="85"/>
    </location>
</feature>
<gene>
    <name evidence="9" type="ORF">GGD89_000354</name>
</gene>
<reference evidence="9 10" key="1">
    <citation type="submission" date="2020-08" db="EMBL/GenBank/DDBJ databases">
        <title>Genome sequencing of Purple Non-Sulfur Bacteria from various extreme environments.</title>
        <authorList>
            <person name="Mayer M."/>
        </authorList>
    </citation>
    <scope>NUCLEOTIDE SEQUENCE [LARGE SCALE GENOMIC DNA]</scope>
    <source>
        <strain evidence="9 10">JA131</strain>
    </source>
</reference>
<feature type="transmembrane region" description="Helical" evidence="6">
    <location>
        <begin position="625"/>
        <end position="645"/>
    </location>
</feature>
<feature type="transmembrane region" description="Helical" evidence="6">
    <location>
        <begin position="651"/>
        <end position="675"/>
    </location>
</feature>